<keyword evidence="2" id="KW-1185">Reference proteome</keyword>
<reference evidence="1 2" key="1">
    <citation type="journal article" date="2014" name="PLoS ONE">
        <title>Global Analysis of Gene Expression Profiles in Physic Nut (Jatropha curcas L.) Seedlings Exposed to Salt Stress.</title>
        <authorList>
            <person name="Zhang L."/>
            <person name="Zhang C."/>
            <person name="Wu P."/>
            <person name="Chen Y."/>
            <person name="Li M."/>
            <person name="Jiang H."/>
            <person name="Wu G."/>
        </authorList>
    </citation>
    <scope>NUCLEOTIDE SEQUENCE [LARGE SCALE GENOMIC DNA]</scope>
    <source>
        <strain evidence="2">cv. GZQX0401</strain>
        <tissue evidence="1">Young leaves</tissue>
    </source>
</reference>
<protein>
    <submittedName>
        <fullName evidence="1">Uncharacterized protein</fullName>
    </submittedName>
</protein>
<gene>
    <name evidence="1" type="ORF">JCGZ_18403</name>
</gene>
<proteinExistence type="predicted"/>
<evidence type="ECO:0000313" key="2">
    <source>
        <dbReference type="Proteomes" id="UP000027138"/>
    </source>
</evidence>
<dbReference type="AlphaFoldDB" id="A0A067KD04"/>
<name>A0A067KD04_JATCU</name>
<dbReference type="Proteomes" id="UP000027138">
    <property type="component" value="Unassembled WGS sequence"/>
</dbReference>
<accession>A0A067KD04</accession>
<sequence length="155" mass="17116">MESRLQLNFRRNQSRAGCLHLLTPLATPPATVFLNSGRGQMQIAGAISGHPNRKIHFFDANCLTSRVNGRSAPPCAPTVTVTVNHRFDGDDRVASCWYGKEKREWKNNERAGQVRIRPVGQYGGSAPWCTCERMSHVGGRLIGGSVTPLTNFHVM</sequence>
<organism evidence="1 2">
    <name type="scientific">Jatropha curcas</name>
    <name type="common">Barbados nut</name>
    <dbReference type="NCBI Taxonomy" id="180498"/>
    <lineage>
        <taxon>Eukaryota</taxon>
        <taxon>Viridiplantae</taxon>
        <taxon>Streptophyta</taxon>
        <taxon>Embryophyta</taxon>
        <taxon>Tracheophyta</taxon>
        <taxon>Spermatophyta</taxon>
        <taxon>Magnoliopsida</taxon>
        <taxon>eudicotyledons</taxon>
        <taxon>Gunneridae</taxon>
        <taxon>Pentapetalae</taxon>
        <taxon>rosids</taxon>
        <taxon>fabids</taxon>
        <taxon>Malpighiales</taxon>
        <taxon>Euphorbiaceae</taxon>
        <taxon>Crotonoideae</taxon>
        <taxon>Jatropheae</taxon>
        <taxon>Jatropha</taxon>
    </lineage>
</organism>
<dbReference type="EMBL" id="KK914706">
    <property type="protein sequence ID" value="KDP30115.1"/>
    <property type="molecule type" value="Genomic_DNA"/>
</dbReference>
<evidence type="ECO:0000313" key="1">
    <source>
        <dbReference type="EMBL" id="KDP30115.1"/>
    </source>
</evidence>